<protein>
    <recommendedName>
        <fullName evidence="3">Antitoxin SocA-like Panacea domain-containing protein</fullName>
    </recommendedName>
</protein>
<keyword evidence="2" id="KW-1185">Reference proteome</keyword>
<comment type="caution">
    <text evidence="1">The sequence shown here is derived from an EMBL/GenBank/DDBJ whole genome shotgun (WGS) entry which is preliminary data.</text>
</comment>
<gene>
    <name evidence="1" type="ORF">B0A62_04120</name>
</gene>
<organism evidence="1 2">
    <name type="scientific">Flavobacterium hydatis</name>
    <name type="common">Cytophaga aquatilis</name>
    <dbReference type="NCBI Taxonomy" id="991"/>
    <lineage>
        <taxon>Bacteria</taxon>
        <taxon>Pseudomonadati</taxon>
        <taxon>Bacteroidota</taxon>
        <taxon>Flavobacteriia</taxon>
        <taxon>Flavobacteriales</taxon>
        <taxon>Flavobacteriaceae</taxon>
        <taxon>Flavobacterium</taxon>
    </lineage>
</organism>
<sequence>MNKNLAFEYFVSQLLNWHQEVVGDNGRNDFSTLKVLKLLFFATAIGTEKGQRETLLDSPFNTFYAMPYGHVESEIYDTIRNNQLPNLKITNSSSSFINTIDYPDGELKNKIDFSINKLKSENINLIKMSPFELVELSHAWYSWKFYIAKARRNGAYSELIPNEIIKSEQKFFHL</sequence>
<name>A0ABX4CJL2_FLAHY</name>
<evidence type="ECO:0000313" key="1">
    <source>
        <dbReference type="EMBL" id="OXA96461.1"/>
    </source>
</evidence>
<evidence type="ECO:0000313" key="2">
    <source>
        <dbReference type="Proteomes" id="UP000198424"/>
    </source>
</evidence>
<reference evidence="1 2" key="1">
    <citation type="submission" date="2016-11" db="EMBL/GenBank/DDBJ databases">
        <title>Whole genomes of Flavobacteriaceae.</title>
        <authorList>
            <person name="Stine C."/>
            <person name="Li C."/>
            <person name="Tadesse D."/>
        </authorList>
    </citation>
    <scope>NUCLEOTIDE SEQUENCE [LARGE SCALE GENOMIC DNA]</scope>
    <source>
        <strain evidence="1 2">ATCC 29551</strain>
    </source>
</reference>
<dbReference type="Proteomes" id="UP000198424">
    <property type="component" value="Unassembled WGS sequence"/>
</dbReference>
<dbReference type="EMBL" id="MUGY01000004">
    <property type="protein sequence ID" value="OXA96461.1"/>
    <property type="molecule type" value="Genomic_DNA"/>
</dbReference>
<evidence type="ECO:0008006" key="3">
    <source>
        <dbReference type="Google" id="ProtNLM"/>
    </source>
</evidence>
<proteinExistence type="predicted"/>
<accession>A0ABX4CJL2</accession>
<dbReference type="RefSeq" id="WP_051885499.1">
    <property type="nucleotide sequence ID" value="NZ_JBEWQG010000001.1"/>
</dbReference>